<feature type="compositionally biased region" description="Basic and acidic residues" evidence="1">
    <location>
        <begin position="168"/>
        <end position="181"/>
    </location>
</feature>
<evidence type="ECO:0000256" key="1">
    <source>
        <dbReference type="SAM" id="MobiDB-lite"/>
    </source>
</evidence>
<dbReference type="WBParaSite" id="TMUE_2000007206.1">
    <property type="protein sequence ID" value="TMUE_2000007206.1"/>
    <property type="gene ID" value="WBGene00299817"/>
</dbReference>
<name>A0A5S6QIJ7_TRIMR</name>
<dbReference type="InterPro" id="IPR013783">
    <property type="entry name" value="Ig-like_fold"/>
</dbReference>
<dbReference type="Proteomes" id="UP000046395">
    <property type="component" value="Unassembled WGS sequence"/>
</dbReference>
<dbReference type="PROSITE" id="PS50202">
    <property type="entry name" value="MSP"/>
    <property type="match status" value="1"/>
</dbReference>
<reference evidence="4" key="1">
    <citation type="submission" date="2019-12" db="UniProtKB">
        <authorList>
            <consortium name="WormBaseParasite"/>
        </authorList>
    </citation>
    <scope>IDENTIFICATION</scope>
</reference>
<evidence type="ECO:0000313" key="4">
    <source>
        <dbReference type="WBParaSite" id="TMUE_2000007206.1"/>
    </source>
</evidence>
<feature type="region of interest" description="Disordered" evidence="1">
    <location>
        <begin position="160"/>
        <end position="194"/>
    </location>
</feature>
<sequence>MHLISPEQSYNSLQNRSRLTADTFAKLSRLSKVVIKPQIVVLEPSYDEDSTIPFRIVNQTESLISFKIRVTQSKFLTASPVFGVMQPLKGAIVVLKLKRILNTSFVLSTDRVSIRLIFVPEGLKFDDPVELWDGPTKVRDIVGRKMLEVHYLRRISGTFTGEPIQPDDNEKPLKDISHTPSEDSETQSSDSSDK</sequence>
<dbReference type="AlphaFoldDB" id="A0A5S6QIJ7"/>
<dbReference type="InterPro" id="IPR008962">
    <property type="entry name" value="PapD-like_sf"/>
</dbReference>
<keyword evidence="3" id="KW-1185">Reference proteome</keyword>
<protein>
    <submittedName>
        <fullName evidence="4">MSP domain-containing protein</fullName>
    </submittedName>
</protein>
<accession>A0A5S6QIJ7</accession>
<evidence type="ECO:0000313" key="3">
    <source>
        <dbReference type="Proteomes" id="UP000046395"/>
    </source>
</evidence>
<organism evidence="3 4">
    <name type="scientific">Trichuris muris</name>
    <name type="common">Mouse whipworm</name>
    <dbReference type="NCBI Taxonomy" id="70415"/>
    <lineage>
        <taxon>Eukaryota</taxon>
        <taxon>Metazoa</taxon>
        <taxon>Ecdysozoa</taxon>
        <taxon>Nematoda</taxon>
        <taxon>Enoplea</taxon>
        <taxon>Dorylaimia</taxon>
        <taxon>Trichinellida</taxon>
        <taxon>Trichuridae</taxon>
        <taxon>Trichuris</taxon>
    </lineage>
</organism>
<dbReference type="Gene3D" id="2.60.40.10">
    <property type="entry name" value="Immunoglobulins"/>
    <property type="match status" value="1"/>
</dbReference>
<proteinExistence type="predicted"/>
<feature type="domain" description="MSP" evidence="2">
    <location>
        <begin position="32"/>
        <end position="150"/>
    </location>
</feature>
<dbReference type="InterPro" id="IPR000535">
    <property type="entry name" value="MSP_dom"/>
</dbReference>
<evidence type="ECO:0000259" key="2">
    <source>
        <dbReference type="PROSITE" id="PS50202"/>
    </source>
</evidence>
<dbReference type="SUPFAM" id="SSF49354">
    <property type="entry name" value="PapD-like"/>
    <property type="match status" value="1"/>
</dbReference>